<dbReference type="AlphaFoldDB" id="A0A844ZTV4"/>
<dbReference type="GO" id="GO:0016020">
    <property type="term" value="C:membrane"/>
    <property type="evidence" value="ECO:0007669"/>
    <property type="project" value="UniProtKB-SubCell"/>
</dbReference>
<evidence type="ECO:0000256" key="6">
    <source>
        <dbReference type="SAM" id="Phobius"/>
    </source>
</evidence>
<reference evidence="7 8" key="1">
    <citation type="submission" date="2019-12" db="EMBL/GenBank/DDBJ databases">
        <title>Genomic-based taxomic classification of the family Erythrobacteraceae.</title>
        <authorList>
            <person name="Xu L."/>
        </authorList>
    </citation>
    <scope>NUCLEOTIDE SEQUENCE [LARGE SCALE GENOMIC DNA]</scope>
    <source>
        <strain evidence="7 8">KCTC 52763</strain>
    </source>
</reference>
<keyword evidence="5" id="KW-0479">Metal-binding</keyword>
<evidence type="ECO:0000256" key="3">
    <source>
        <dbReference type="ARBA" id="ARBA00022989"/>
    </source>
</evidence>
<name>A0A844ZTV4_9SPHN</name>
<comment type="caution">
    <text evidence="7">The sequence shown here is derived from an EMBL/GenBank/DDBJ whole genome shotgun (WGS) entry which is preliminary data.</text>
</comment>
<dbReference type="EMBL" id="WTYX01000001">
    <property type="protein sequence ID" value="MXO90550.1"/>
    <property type="molecule type" value="Genomic_DNA"/>
</dbReference>
<evidence type="ECO:0000256" key="5">
    <source>
        <dbReference type="PIRSR" id="PIRSR604254-1"/>
    </source>
</evidence>
<keyword evidence="2 6" id="KW-0812">Transmembrane</keyword>
<keyword evidence="4 6" id="KW-0472">Membrane</keyword>
<keyword evidence="3 6" id="KW-1133">Transmembrane helix</keyword>
<evidence type="ECO:0000256" key="2">
    <source>
        <dbReference type="ARBA" id="ARBA00022692"/>
    </source>
</evidence>
<dbReference type="RefSeq" id="WP_160603994.1">
    <property type="nucleotide sequence ID" value="NZ_WTYX01000001.1"/>
</dbReference>
<proteinExistence type="predicted"/>
<dbReference type="PANTHER" id="PTHR20855:SF3">
    <property type="entry name" value="LD03007P"/>
    <property type="match status" value="1"/>
</dbReference>
<feature type="transmembrane region" description="Helical" evidence="6">
    <location>
        <begin position="158"/>
        <end position="177"/>
    </location>
</feature>
<protein>
    <submittedName>
        <fullName evidence="7">Hemolysin</fullName>
    </submittedName>
</protein>
<evidence type="ECO:0000256" key="4">
    <source>
        <dbReference type="ARBA" id="ARBA00023136"/>
    </source>
</evidence>
<feature type="transmembrane region" description="Helical" evidence="6">
    <location>
        <begin position="189"/>
        <end position="208"/>
    </location>
</feature>
<dbReference type="OrthoDB" id="9813689at2"/>
<feature type="transmembrane region" description="Helical" evidence="6">
    <location>
        <begin position="42"/>
        <end position="67"/>
    </location>
</feature>
<gene>
    <name evidence="7" type="ORF">GRI41_06935</name>
</gene>
<evidence type="ECO:0000313" key="7">
    <source>
        <dbReference type="EMBL" id="MXO90550.1"/>
    </source>
</evidence>
<accession>A0A844ZTV4</accession>
<evidence type="ECO:0000313" key="8">
    <source>
        <dbReference type="Proteomes" id="UP000442714"/>
    </source>
</evidence>
<sequence length="210" mass="22713">MYPSQTAPERYVDGAVHAVSLIGFAVAGAFLLPMAAARGDALLLMMTVIYAIAIITSISISGAYHLLPHHHWRKTMRKWDHAAIYPLIAGTFGPLLVLAGTTTAYVILAIVWTLAMIGVVFKVFGTNLDSKWSLVSYLGLGWFGLVALPVFWNVLPGAALVAMAMGGSFYTVGTLFYKSKAMPFRYSIWHAFGMLGGASFFAAIWISLTS</sequence>
<keyword evidence="5" id="KW-0862">Zinc</keyword>
<dbReference type="PANTHER" id="PTHR20855">
    <property type="entry name" value="ADIPOR/PROGESTIN RECEPTOR-RELATED"/>
    <property type="match status" value="1"/>
</dbReference>
<feature type="binding site" evidence="5">
    <location>
        <position position="190"/>
    </location>
    <ligand>
        <name>Zn(2+)</name>
        <dbReference type="ChEBI" id="CHEBI:29105"/>
    </ligand>
</feature>
<organism evidence="7 8">
    <name type="scientific">Pontixanthobacter aquaemixtae</name>
    <dbReference type="NCBI Taxonomy" id="1958940"/>
    <lineage>
        <taxon>Bacteria</taxon>
        <taxon>Pseudomonadati</taxon>
        <taxon>Pseudomonadota</taxon>
        <taxon>Alphaproteobacteria</taxon>
        <taxon>Sphingomonadales</taxon>
        <taxon>Erythrobacteraceae</taxon>
        <taxon>Pontixanthobacter</taxon>
    </lineage>
</organism>
<evidence type="ECO:0000256" key="1">
    <source>
        <dbReference type="ARBA" id="ARBA00004141"/>
    </source>
</evidence>
<comment type="subcellular location">
    <subcellularLocation>
        <location evidence="1">Membrane</location>
        <topology evidence="1">Multi-pass membrane protein</topology>
    </subcellularLocation>
</comment>
<dbReference type="Pfam" id="PF03006">
    <property type="entry name" value="HlyIII"/>
    <property type="match status" value="1"/>
</dbReference>
<dbReference type="Proteomes" id="UP000442714">
    <property type="component" value="Unassembled WGS sequence"/>
</dbReference>
<feature type="transmembrane region" description="Helical" evidence="6">
    <location>
        <begin position="105"/>
        <end position="125"/>
    </location>
</feature>
<feature type="transmembrane region" description="Helical" evidence="6">
    <location>
        <begin position="132"/>
        <end position="152"/>
    </location>
</feature>
<dbReference type="InterPro" id="IPR004254">
    <property type="entry name" value="AdipoR/HlyIII-related"/>
</dbReference>
<keyword evidence="8" id="KW-1185">Reference proteome</keyword>
<dbReference type="GO" id="GO:0046872">
    <property type="term" value="F:metal ion binding"/>
    <property type="evidence" value="ECO:0007669"/>
    <property type="project" value="UniProtKB-KW"/>
</dbReference>
<feature type="binding site" evidence="5">
    <location>
        <position position="65"/>
    </location>
    <ligand>
        <name>Zn(2+)</name>
        <dbReference type="ChEBI" id="CHEBI:29105"/>
    </ligand>
</feature>
<feature type="transmembrane region" description="Helical" evidence="6">
    <location>
        <begin position="12"/>
        <end position="36"/>
    </location>
</feature>